<sequence length="100" mass="11557">MTMSKRLGRLHKIINEPEIGDKFYVADSWGTPYTPIGAIITITKKVYDSYEPRVRYDTEYFWETDTGETGSFLEAFDMIRYGVLDPIKPDGSRFHAPDVK</sequence>
<dbReference type="AlphaFoldDB" id="A0A4P6YS09"/>
<dbReference type="KEGG" id="wei:EQG49_02435"/>
<protein>
    <submittedName>
        <fullName evidence="1">Uncharacterized protein</fullName>
    </submittedName>
</protein>
<keyword evidence="2" id="KW-1185">Reference proteome</keyword>
<organism evidence="1 2">
    <name type="scientific">Periweissella cryptocerci</name>
    <dbReference type="NCBI Taxonomy" id="2506420"/>
    <lineage>
        <taxon>Bacteria</taxon>
        <taxon>Bacillati</taxon>
        <taxon>Bacillota</taxon>
        <taxon>Bacilli</taxon>
        <taxon>Lactobacillales</taxon>
        <taxon>Lactobacillaceae</taxon>
        <taxon>Periweissella</taxon>
    </lineage>
</organism>
<evidence type="ECO:0000313" key="2">
    <source>
        <dbReference type="Proteomes" id="UP000292886"/>
    </source>
</evidence>
<evidence type="ECO:0000313" key="1">
    <source>
        <dbReference type="EMBL" id="QBO35402.1"/>
    </source>
</evidence>
<dbReference type="Proteomes" id="UP000292886">
    <property type="component" value="Chromosome"/>
</dbReference>
<reference evidence="2" key="1">
    <citation type="submission" date="2019-03" db="EMBL/GenBank/DDBJ databases">
        <title>Weissella sp. 26KH-42 Genome sequencing.</title>
        <authorList>
            <person name="Heo J."/>
            <person name="Kim S.-J."/>
            <person name="Kim J.-S."/>
            <person name="Hong S.-B."/>
            <person name="Kwon S.-W."/>
        </authorList>
    </citation>
    <scope>NUCLEOTIDE SEQUENCE [LARGE SCALE GENOMIC DNA]</scope>
    <source>
        <strain evidence="2">26KH-42</strain>
    </source>
</reference>
<dbReference type="EMBL" id="CP037940">
    <property type="protein sequence ID" value="QBO35402.1"/>
    <property type="molecule type" value="Genomic_DNA"/>
</dbReference>
<gene>
    <name evidence="1" type="ORF">EQG49_02435</name>
</gene>
<name>A0A4P6YS09_9LACO</name>
<proteinExistence type="predicted"/>
<accession>A0A4P6YS09</accession>
<dbReference type="RefSeq" id="WP_133362482.1">
    <property type="nucleotide sequence ID" value="NZ_CP037940.1"/>
</dbReference>